<dbReference type="EMBL" id="CM055092">
    <property type="protein sequence ID" value="KAJ7569211.1"/>
    <property type="molecule type" value="Genomic_DNA"/>
</dbReference>
<accession>A0ACC2ES02</accession>
<organism evidence="1 2">
    <name type="scientific">Diphasiastrum complanatum</name>
    <name type="common">Issler's clubmoss</name>
    <name type="synonym">Lycopodium complanatum</name>
    <dbReference type="NCBI Taxonomy" id="34168"/>
    <lineage>
        <taxon>Eukaryota</taxon>
        <taxon>Viridiplantae</taxon>
        <taxon>Streptophyta</taxon>
        <taxon>Embryophyta</taxon>
        <taxon>Tracheophyta</taxon>
        <taxon>Lycopodiopsida</taxon>
        <taxon>Lycopodiales</taxon>
        <taxon>Lycopodiaceae</taxon>
        <taxon>Lycopodioideae</taxon>
        <taxon>Diphasiastrum</taxon>
    </lineage>
</organism>
<proteinExistence type="predicted"/>
<evidence type="ECO:0000313" key="2">
    <source>
        <dbReference type="Proteomes" id="UP001162992"/>
    </source>
</evidence>
<protein>
    <submittedName>
        <fullName evidence="1">Uncharacterized protein</fullName>
    </submittedName>
</protein>
<sequence>MTDPVMAAATKINGEDGVSQKASDHLLAAEECDVVEDAVAANNNDEHLSAQELVAKCKAPIKREFRRPAGVRTFASESKVSVDGAEQKEDGSVGIKISAEKKSNRQAKRERKLARKSVETLCGVIARMGDVSACPYGVDCRFNHDVASFLQQKPPDLPGSCPYLAYERSCPYGLACRFAGSHDKPLGISGVEGNAGDAPPNEVNSLSKEAQKLLWKNKKSFPKADAQLQALGILGKTKHPTDKEITLSTNQNETKVKTDDNEIIQEELEKSSDVCRNRSAAAGIVMTSPPVKRARIMHDDKSSEEKADSNIDELIHLDSDSADHGGLGLSNFQDEKEIKLSKREKKIVDFKRKLVLAPLTTVGNLPFRRVCKKFGADITCGEMAMCSNLLQGQASEWALLRRHQVEDVFGIQLCGSHPDALARTAELIEKECTVDFIDINLGCPIDIVVSKGAGSCLLTKPSRLEQIVRATSAVIENPLTLKVRTGYFEGKNCAHSLIPEMHKWGATAVTVHGRTRQQRYSKLADWGYIYNCAAQAPKDLQVIGNGDIFSFTDWNYHLDNAESKLSTCMIARGALIKPWIFTEIKDQRHWDITSGERLNILRDFVHYGLEHWGSDSKGVETTRRFLLESLSHAHRYIPVGLLEVIPQQLNWRPPSYVGRNDLETLMASDSAADWVRISEMLLGPVPSGFMFTPKHKSNAYEKAENG</sequence>
<evidence type="ECO:0000313" key="1">
    <source>
        <dbReference type="EMBL" id="KAJ7569211.1"/>
    </source>
</evidence>
<keyword evidence="2" id="KW-1185">Reference proteome</keyword>
<dbReference type="Proteomes" id="UP001162992">
    <property type="component" value="Chromosome 1"/>
</dbReference>
<name>A0ACC2ES02_DIPCM</name>
<gene>
    <name evidence="1" type="ORF">O6H91_01G067100</name>
</gene>
<reference evidence="2" key="1">
    <citation type="journal article" date="2024" name="Proc. Natl. Acad. Sci. U.S.A.">
        <title>Extraordinary preservation of gene collinearity over three hundred million years revealed in homosporous lycophytes.</title>
        <authorList>
            <person name="Li C."/>
            <person name="Wickell D."/>
            <person name="Kuo L.Y."/>
            <person name="Chen X."/>
            <person name="Nie B."/>
            <person name="Liao X."/>
            <person name="Peng D."/>
            <person name="Ji J."/>
            <person name="Jenkins J."/>
            <person name="Williams M."/>
            <person name="Shu S."/>
            <person name="Plott C."/>
            <person name="Barry K."/>
            <person name="Rajasekar S."/>
            <person name="Grimwood J."/>
            <person name="Han X."/>
            <person name="Sun S."/>
            <person name="Hou Z."/>
            <person name="He W."/>
            <person name="Dai G."/>
            <person name="Sun C."/>
            <person name="Schmutz J."/>
            <person name="Leebens-Mack J.H."/>
            <person name="Li F.W."/>
            <person name="Wang L."/>
        </authorList>
    </citation>
    <scope>NUCLEOTIDE SEQUENCE [LARGE SCALE GENOMIC DNA]</scope>
    <source>
        <strain evidence="2">cv. PW_Plant_1</strain>
    </source>
</reference>
<comment type="caution">
    <text evidence="1">The sequence shown here is derived from an EMBL/GenBank/DDBJ whole genome shotgun (WGS) entry which is preliminary data.</text>
</comment>